<dbReference type="OrthoDB" id="405953at2759"/>
<dbReference type="AlphaFoldDB" id="A0A813EW34"/>
<dbReference type="EMBL" id="CAJNNV010017757">
    <property type="protein sequence ID" value="CAE8605365.1"/>
    <property type="molecule type" value="Genomic_DNA"/>
</dbReference>
<dbReference type="Proteomes" id="UP000654075">
    <property type="component" value="Unassembled WGS sequence"/>
</dbReference>
<evidence type="ECO:0000313" key="2">
    <source>
        <dbReference type="Proteomes" id="UP000654075"/>
    </source>
</evidence>
<feature type="non-terminal residue" evidence="1">
    <location>
        <position position="202"/>
    </location>
</feature>
<organism evidence="1 2">
    <name type="scientific">Polarella glacialis</name>
    <name type="common">Dinoflagellate</name>
    <dbReference type="NCBI Taxonomy" id="89957"/>
    <lineage>
        <taxon>Eukaryota</taxon>
        <taxon>Sar</taxon>
        <taxon>Alveolata</taxon>
        <taxon>Dinophyceae</taxon>
        <taxon>Suessiales</taxon>
        <taxon>Suessiaceae</taxon>
        <taxon>Polarella</taxon>
    </lineage>
</organism>
<evidence type="ECO:0000313" key="1">
    <source>
        <dbReference type="EMBL" id="CAE8605365.1"/>
    </source>
</evidence>
<reference evidence="1" key="1">
    <citation type="submission" date="2021-02" db="EMBL/GenBank/DDBJ databases">
        <authorList>
            <person name="Dougan E. K."/>
            <person name="Rhodes N."/>
            <person name="Thang M."/>
            <person name="Chan C."/>
        </authorList>
    </citation>
    <scope>NUCLEOTIDE SEQUENCE</scope>
</reference>
<name>A0A813EW34_POLGL</name>
<protein>
    <submittedName>
        <fullName evidence="1">Uncharacterized protein</fullName>
    </submittedName>
</protein>
<accession>A0A813EW34</accession>
<dbReference type="OMA" id="FICHFAR"/>
<comment type="caution">
    <text evidence="1">The sequence shown here is derived from an EMBL/GenBank/DDBJ whole genome shotgun (WGS) entry which is preliminary data.</text>
</comment>
<gene>
    <name evidence="1" type="ORF">PGLA1383_LOCUS23483</name>
</gene>
<keyword evidence="2" id="KW-1185">Reference proteome</keyword>
<proteinExistence type="predicted"/>
<sequence length="202" mass="23394">RAGSSRPEAQESAFPPSHFVAPCAAATMMQRSRLLRGGGGGIADKMFPGYKDKIWARLPQGFKEYKVKGENNKFESEIASHRTWQGYLLKYKDVEKNFVPSAKFRKPNVDWRRQMERGTMHFGRWYEGPNGTNYLPGNTHDRLTADVRSPFTDAEWEDRKQHRSFDLMKFGYGCLALFLAYRVTNEWPVVWCDDCKDEDLPN</sequence>